<organism evidence="1 2">
    <name type="scientific">Hypsibius exemplaris</name>
    <name type="common">Freshwater tardigrade</name>
    <dbReference type="NCBI Taxonomy" id="2072580"/>
    <lineage>
        <taxon>Eukaryota</taxon>
        <taxon>Metazoa</taxon>
        <taxon>Ecdysozoa</taxon>
        <taxon>Tardigrada</taxon>
        <taxon>Eutardigrada</taxon>
        <taxon>Parachela</taxon>
        <taxon>Hypsibioidea</taxon>
        <taxon>Hypsibiidae</taxon>
        <taxon>Hypsibius</taxon>
    </lineage>
</organism>
<proteinExistence type="predicted"/>
<dbReference type="AlphaFoldDB" id="A0A9X6RPL3"/>
<accession>A0A9X6RPL3</accession>
<name>A0A9X6RPL3_HYPEX</name>
<evidence type="ECO:0000313" key="1">
    <source>
        <dbReference type="EMBL" id="OWA55207.1"/>
    </source>
</evidence>
<protein>
    <submittedName>
        <fullName evidence="1">Uncharacterized protein</fullName>
    </submittedName>
</protein>
<gene>
    <name evidence="1" type="ORF">BV898_19595</name>
</gene>
<sequence length="94" mass="10650">MTIPLTNGHTNRPPAYRHNRILIVCVVWIIGFRPRPNELTTLHHGVRAQLISTREPSWVPQIPPAASIYGRPTFHGRRGTLSVSHAPRKQRCTS</sequence>
<reference evidence="2" key="1">
    <citation type="submission" date="2017-01" db="EMBL/GenBank/DDBJ databases">
        <title>Comparative genomics of anhydrobiosis in the tardigrade Hypsibius dujardini.</title>
        <authorList>
            <person name="Yoshida Y."/>
            <person name="Koutsovoulos G."/>
            <person name="Laetsch D."/>
            <person name="Stevens L."/>
            <person name="Kumar S."/>
            <person name="Horikawa D."/>
            <person name="Ishino K."/>
            <person name="Komine S."/>
            <person name="Tomita M."/>
            <person name="Blaxter M."/>
            <person name="Arakawa K."/>
        </authorList>
    </citation>
    <scope>NUCLEOTIDE SEQUENCE [LARGE SCALE GENOMIC DNA]</scope>
    <source>
        <strain evidence="2">Z151</strain>
    </source>
</reference>
<evidence type="ECO:0000313" key="2">
    <source>
        <dbReference type="Proteomes" id="UP000192578"/>
    </source>
</evidence>
<comment type="caution">
    <text evidence="1">The sequence shown here is derived from an EMBL/GenBank/DDBJ whole genome shotgun (WGS) entry which is preliminary data.</text>
</comment>
<keyword evidence="2" id="KW-1185">Reference proteome</keyword>
<dbReference type="EMBL" id="MTYJ01000579">
    <property type="protein sequence ID" value="OWA55207.1"/>
    <property type="molecule type" value="Genomic_DNA"/>
</dbReference>
<dbReference type="Proteomes" id="UP000192578">
    <property type="component" value="Unassembled WGS sequence"/>
</dbReference>